<dbReference type="NCBIfam" id="TIGR03034">
    <property type="entry name" value="YPO3983 family protein"/>
    <property type="match status" value="1"/>
</dbReference>
<sequence length="268" mass="31137">MRGLTRPLTIFTGKKPFNDRLADDMQCGDMNERTLKQRYHLEQVSTHINWSTYKAAYDHPLTRNIPAASKEKVVSMLFDELRSSSRYFSFIGAYQGMIAKLFNHMQYNNGAAYYDVQMDQAYKKLILSDKSENSTLVRIKNVLDTFDFDSYELNKEAFSLQLSQSRLPKYIRWKDSVNGLGVTVHDINSTEISIESLVFQGNRYTAVVNYKAQDHFGLDKDDIGKLKFNSISFFRIWFVLQRYEKFAYKPFFTNFGAKITLTGENNVS</sequence>
<organism evidence="1 2">
    <name type="scientific">Serratia plymuthica</name>
    <dbReference type="NCBI Taxonomy" id="82996"/>
    <lineage>
        <taxon>Bacteria</taxon>
        <taxon>Pseudomonadati</taxon>
        <taxon>Pseudomonadota</taxon>
        <taxon>Gammaproteobacteria</taxon>
        <taxon>Enterobacterales</taxon>
        <taxon>Yersiniaceae</taxon>
        <taxon>Serratia</taxon>
    </lineage>
</organism>
<dbReference type="InterPro" id="IPR017483">
    <property type="entry name" value="CHP03034"/>
</dbReference>
<dbReference type="EMBL" id="CP065673">
    <property type="protein sequence ID" value="QPS19604.1"/>
    <property type="molecule type" value="Genomic_DNA"/>
</dbReference>
<gene>
    <name evidence="1" type="ORF">I6G64_18740</name>
</gene>
<name>A0A7T2SQ41_SERPL</name>
<accession>A0A7T2SQ41</accession>
<dbReference type="RefSeq" id="WP_063197358.1">
    <property type="nucleotide sequence ID" value="NZ_CAMITG010000004.1"/>
</dbReference>
<evidence type="ECO:0000313" key="1">
    <source>
        <dbReference type="EMBL" id="QPS19604.1"/>
    </source>
</evidence>
<keyword evidence="2" id="KW-1185">Reference proteome</keyword>
<evidence type="ECO:0000313" key="2">
    <source>
        <dbReference type="Proteomes" id="UP000594967"/>
    </source>
</evidence>
<protein>
    <submittedName>
        <fullName evidence="1">DUF3289 family protein</fullName>
    </submittedName>
</protein>
<dbReference type="Pfam" id="PF11692">
    <property type="entry name" value="DUF3289"/>
    <property type="match status" value="1"/>
</dbReference>
<dbReference type="Proteomes" id="UP000594967">
    <property type="component" value="Chromosome"/>
</dbReference>
<proteinExistence type="predicted"/>
<reference evidence="1 2" key="1">
    <citation type="submission" date="2020-12" db="EMBL/GenBank/DDBJ databases">
        <title>FDA dAtabase for Regulatory Grade micrObial Sequences (FDA-ARGOS): Supporting development and validation of Infectious Disease Dx tests.</title>
        <authorList>
            <person name="Sproer C."/>
            <person name="Gronow S."/>
            <person name="Severitt S."/>
            <person name="Schroder I."/>
            <person name="Tallon L."/>
            <person name="Sadzewicz L."/>
            <person name="Zhao X."/>
            <person name="Boylan J."/>
            <person name="Ott S."/>
            <person name="Bowen H."/>
            <person name="Vavikolanu K."/>
            <person name="Mehta A."/>
            <person name="Aluvathingal J."/>
            <person name="Nadendla S."/>
            <person name="Lowell S."/>
            <person name="Myers T."/>
            <person name="Yan Y."/>
            <person name="Sichtig H."/>
        </authorList>
    </citation>
    <scope>NUCLEOTIDE SEQUENCE [LARGE SCALE GENOMIC DNA]</scope>
    <source>
        <strain evidence="1 2">FDAARGOS_907</strain>
    </source>
</reference>